<feature type="compositionally biased region" description="Acidic residues" evidence="1">
    <location>
        <begin position="488"/>
        <end position="500"/>
    </location>
</feature>
<dbReference type="RefSeq" id="XP_004829516.1">
    <property type="nucleotide sequence ID" value="XM_004829459.1"/>
</dbReference>
<reference evidence="2 3" key="1">
    <citation type="journal article" date="2012" name="BMC Genomics">
        <title>Comparative genomic analysis and phylogenetic position of Theileria equi.</title>
        <authorList>
            <person name="Kappmeyer L.S."/>
            <person name="Thiagarajan M."/>
            <person name="Herndon D.R."/>
            <person name="Ramsay J.D."/>
            <person name="Caler E."/>
            <person name="Djikeng A."/>
            <person name="Gillespie J.J."/>
            <person name="Lau A.O."/>
            <person name="Roalson E.H."/>
            <person name="Silva J.C."/>
            <person name="Silva M.G."/>
            <person name="Suarez C.E."/>
            <person name="Ueti M.W."/>
            <person name="Nene V.M."/>
            <person name="Mealey R.H."/>
            <person name="Knowles D.P."/>
            <person name="Brayton K.A."/>
        </authorList>
    </citation>
    <scope>NUCLEOTIDE SEQUENCE [LARGE SCALE GENOMIC DNA]</scope>
    <source>
        <strain evidence="2 3">WA</strain>
    </source>
</reference>
<dbReference type="AlphaFoldDB" id="L0AWC7"/>
<dbReference type="GeneID" id="15807072"/>
<name>L0AWC7_THEEQ</name>
<feature type="compositionally biased region" description="Polar residues" evidence="1">
    <location>
        <begin position="513"/>
        <end position="526"/>
    </location>
</feature>
<evidence type="ECO:0000256" key="1">
    <source>
        <dbReference type="SAM" id="MobiDB-lite"/>
    </source>
</evidence>
<dbReference type="VEuPathDB" id="PiroplasmaDB:BEWA_026990"/>
<keyword evidence="3" id="KW-1185">Reference proteome</keyword>
<evidence type="ECO:0000313" key="3">
    <source>
        <dbReference type="Proteomes" id="UP000031512"/>
    </source>
</evidence>
<accession>L0AWC7</accession>
<dbReference type="Proteomes" id="UP000031512">
    <property type="component" value="Chromosome 1"/>
</dbReference>
<dbReference type="EMBL" id="CP001669">
    <property type="protein sequence ID" value="AFZ79850.1"/>
    <property type="molecule type" value="Genomic_DNA"/>
</dbReference>
<feature type="region of interest" description="Disordered" evidence="1">
    <location>
        <begin position="331"/>
        <end position="543"/>
    </location>
</feature>
<feature type="region of interest" description="Disordered" evidence="1">
    <location>
        <begin position="271"/>
        <end position="293"/>
    </location>
</feature>
<feature type="compositionally biased region" description="Acidic residues" evidence="1">
    <location>
        <begin position="374"/>
        <end position="387"/>
    </location>
</feature>
<gene>
    <name evidence="2" type="ORF">BEWA_026990</name>
</gene>
<proteinExistence type="predicted"/>
<protein>
    <submittedName>
        <fullName evidence="2">Uncharacterized protein</fullName>
    </submittedName>
</protein>
<feature type="compositionally biased region" description="Basic and acidic residues" evidence="1">
    <location>
        <begin position="342"/>
        <end position="357"/>
    </location>
</feature>
<sequence length="543" mass="59030">MSGGVTIKLGVKPKGDGTKDIQVTTHDYKDNGKEIIVTRTTDPPNFYRYTHTLQNGGGQFILKEVKDDKNSPIVIPKESDKKVTSVSAYYWKHDNGTNPPTKVILVEVATTGQDGTKYYKNSDGDKWVEKHNLSTNGEQLDMVLDQQNCYNNNAVTLDLTKDAYGIDGQQPCCNDHKGTDSKISVNEIPVNHNHAHHDHQHVGSENLTVKKYSIIGEKLAAIKLPGEKTRRSITLGGQSFPMDSVESVYALYSGDNQEPVLIYLSKKGDDQNSGWYKNPSSNGSKWEKADGLDGVTPDNITECKNWNSLVGELRDRGANLEDCQETIQQLRETRAGLRAGSKRTDKEEEEEEKKKGDQGTLGSKGGKGNAGSPGEEDESDKEDEDLPEVGTLKVESPVESNDELNFASLGCPLGGSSGSEVPVENPKLVAEDVEPQDDKDLLEAPAEEPENLPEATVLEPEEDAETQGERITANGSPDENDGILSVVDMDDLDSVASEDADLPKPKAVADPDSASTLDENSETNALISGREAASESKSVWVSK</sequence>
<dbReference type="KEGG" id="beq:BEWA_026990"/>
<organism evidence="2 3">
    <name type="scientific">Theileria equi strain WA</name>
    <dbReference type="NCBI Taxonomy" id="1537102"/>
    <lineage>
        <taxon>Eukaryota</taxon>
        <taxon>Sar</taxon>
        <taxon>Alveolata</taxon>
        <taxon>Apicomplexa</taxon>
        <taxon>Aconoidasida</taxon>
        <taxon>Piroplasmida</taxon>
        <taxon>Theileriidae</taxon>
        <taxon>Theileria</taxon>
    </lineage>
</organism>
<feature type="compositionally biased region" description="Polar residues" evidence="1">
    <location>
        <begin position="271"/>
        <end position="284"/>
    </location>
</feature>
<feature type="compositionally biased region" description="Gly residues" evidence="1">
    <location>
        <begin position="362"/>
        <end position="371"/>
    </location>
</feature>
<evidence type="ECO:0000313" key="2">
    <source>
        <dbReference type="EMBL" id="AFZ79850.1"/>
    </source>
</evidence>